<dbReference type="KEGG" id="amus:LMH87_003942"/>
<gene>
    <name evidence="1" type="ORF">LMH87_003942</name>
</gene>
<dbReference type="AlphaFoldDB" id="A0A9W8Q4P0"/>
<dbReference type="PANTHER" id="PTHR42791">
    <property type="entry name" value="GNAT FAMILY ACETYLTRANSFERASE"/>
    <property type="match status" value="1"/>
</dbReference>
<dbReference type="PANTHER" id="PTHR42791:SF14">
    <property type="entry name" value="N-ACETYLTRANSFERASE DOMAIN-CONTAINING PROTEIN"/>
    <property type="match status" value="1"/>
</dbReference>
<protein>
    <recommendedName>
        <fullName evidence="3">N-acetyltransferase domain-containing protein</fullName>
    </recommendedName>
</protein>
<dbReference type="Gene3D" id="3.40.630.30">
    <property type="match status" value="1"/>
</dbReference>
<organism evidence="1 2">
    <name type="scientific">Akanthomyces muscarius</name>
    <name type="common">Entomopathogenic fungus</name>
    <name type="synonym">Lecanicillium muscarium</name>
    <dbReference type="NCBI Taxonomy" id="2231603"/>
    <lineage>
        <taxon>Eukaryota</taxon>
        <taxon>Fungi</taxon>
        <taxon>Dikarya</taxon>
        <taxon>Ascomycota</taxon>
        <taxon>Pezizomycotina</taxon>
        <taxon>Sordariomycetes</taxon>
        <taxon>Hypocreomycetidae</taxon>
        <taxon>Hypocreales</taxon>
        <taxon>Cordycipitaceae</taxon>
        <taxon>Akanthomyces</taxon>
    </lineage>
</organism>
<keyword evidence="2" id="KW-1185">Reference proteome</keyword>
<dbReference type="SUPFAM" id="SSF55729">
    <property type="entry name" value="Acyl-CoA N-acyltransferases (Nat)"/>
    <property type="match status" value="1"/>
</dbReference>
<evidence type="ECO:0008006" key="3">
    <source>
        <dbReference type="Google" id="ProtNLM"/>
    </source>
</evidence>
<accession>A0A9W8Q4P0</accession>
<proteinExistence type="predicted"/>
<sequence length="217" mass="23832">MKLELQDVDFADGGQLALVQAAASASDDLLQALHPGLSFDAAVAASKERWLSVYGFAPWHHKKVVDADTGKIVAVSRWMVEEAQLPFLPPRTGIPAGAVIPPRQRPATLDLDLAMRFGEQAGAVFDRCVQERPNMTLDMWSVLPEYRESDAANLMLKWATKFADEQSIVCYLESGPAESSIYLKHGFESFDTIAVSTRGGDVTREALVRDPKARTDI</sequence>
<evidence type="ECO:0000313" key="2">
    <source>
        <dbReference type="Proteomes" id="UP001144673"/>
    </source>
</evidence>
<dbReference type="RefSeq" id="XP_056048752.1">
    <property type="nucleotide sequence ID" value="XM_056195089.1"/>
</dbReference>
<evidence type="ECO:0000313" key="1">
    <source>
        <dbReference type="EMBL" id="KAJ4145082.1"/>
    </source>
</evidence>
<reference evidence="1" key="1">
    <citation type="journal article" date="2023" name="Access Microbiol">
        <title>De-novo genome assembly for Akanthomyces muscarius, a biocontrol agent of insect agricultural pests.</title>
        <authorList>
            <person name="Erdos Z."/>
            <person name="Studholme D.J."/>
            <person name="Raymond B."/>
            <person name="Sharma M."/>
        </authorList>
    </citation>
    <scope>NUCLEOTIDE SEQUENCE</scope>
    <source>
        <strain evidence="1">Ve6</strain>
    </source>
</reference>
<dbReference type="InterPro" id="IPR052523">
    <property type="entry name" value="Trichothecene_AcTrans"/>
</dbReference>
<name>A0A9W8Q4P0_AKAMU</name>
<dbReference type="EMBL" id="JAJHUN010000011">
    <property type="protein sequence ID" value="KAJ4145082.1"/>
    <property type="molecule type" value="Genomic_DNA"/>
</dbReference>
<dbReference type="Proteomes" id="UP001144673">
    <property type="component" value="Chromosome 2"/>
</dbReference>
<dbReference type="InterPro" id="IPR016181">
    <property type="entry name" value="Acyl_CoA_acyltransferase"/>
</dbReference>
<dbReference type="GeneID" id="80891101"/>
<comment type="caution">
    <text evidence="1">The sequence shown here is derived from an EMBL/GenBank/DDBJ whole genome shotgun (WGS) entry which is preliminary data.</text>
</comment>